<name>A0A645E0U8_9ZZZZ</name>
<proteinExistence type="predicted"/>
<dbReference type="EMBL" id="VSSQ01041706">
    <property type="protein sequence ID" value="MPM95185.1"/>
    <property type="molecule type" value="Genomic_DNA"/>
</dbReference>
<accession>A0A645E0U8</accession>
<reference evidence="1" key="1">
    <citation type="submission" date="2019-08" db="EMBL/GenBank/DDBJ databases">
        <authorList>
            <person name="Kucharzyk K."/>
            <person name="Murdoch R.W."/>
            <person name="Higgins S."/>
            <person name="Loffler F."/>
        </authorList>
    </citation>
    <scope>NUCLEOTIDE SEQUENCE</scope>
</reference>
<dbReference type="AlphaFoldDB" id="A0A645E0U8"/>
<evidence type="ECO:0000313" key="1">
    <source>
        <dbReference type="EMBL" id="MPM95185.1"/>
    </source>
</evidence>
<comment type="caution">
    <text evidence="1">The sequence shown here is derived from an EMBL/GenBank/DDBJ whole genome shotgun (WGS) entry which is preliminary data.</text>
</comment>
<protein>
    <submittedName>
        <fullName evidence="1">Uncharacterized protein</fullName>
    </submittedName>
</protein>
<sequence>MIGVPALFGGRVCAVEQLAYFHALVFNLIDPENHRDGIADDGAQLLGVDHLAQRRHLA</sequence>
<organism evidence="1">
    <name type="scientific">bioreactor metagenome</name>
    <dbReference type="NCBI Taxonomy" id="1076179"/>
    <lineage>
        <taxon>unclassified sequences</taxon>
        <taxon>metagenomes</taxon>
        <taxon>ecological metagenomes</taxon>
    </lineage>
</organism>
<gene>
    <name evidence="1" type="ORF">SDC9_142338</name>
</gene>